<evidence type="ECO:0000259" key="1">
    <source>
        <dbReference type="PROSITE" id="PS51145"/>
    </source>
</evidence>
<feature type="domain" description="ZU5" evidence="1">
    <location>
        <begin position="14"/>
        <end position="150"/>
    </location>
</feature>
<evidence type="ECO:0000313" key="2">
    <source>
        <dbReference type="EMBL" id="MDU0352682.1"/>
    </source>
</evidence>
<sequence length="905" mass="99804">MSINSWWRTSTEVVAEKVITATDGGVIALDLDNAPDTLAGTKIIVPAGALCTEQAIRINKNSAAIIPSTQGVSSPVITFEPAGLQFEQAVTVSMPVFENVDGMDVSNLRIARTDENGVIDYLSPIKFDAEESLVYFETDHFSSYVVINKDIEDALTDGYGDPLLKSIVTDIKDRFPSEYSGLSNSDWLNYLSTEIASVGGDDTALTVFDAYQSVVTGEAIKSEIDRNGQSSTVLGGAYQGYVGAFEKMYGVSATPQGGVLAEWDFAQKMIESPFDMLLEEAEKQFFKHPTLTRAYLAFKSASGNAGEASDRVNGIFSDRFPADISETNLISKLLNLYKEKLLSVGGQIVSDFSAITVNKQIQTYFLLRQYYSSSFLLQQMRNGDFVDDAGEGLVNGWFYAGDLTPAGSIPDNFWEMVEGLYLKSESANVQNSRLKALLDAAIELENIEVPVNGFYMQSYQQDNQNEVSFESKWDDSDVVVSAIPNQSFVLSFTLQAEGDDHYISTFKPEFHISSLPKKCFFCQDDLSGLTYRVVNAVNLYGGEVSVIDVEFTYAGSAQEIDYQIQFKHKGTSTNTRKLSLKREALNLAPTITIDANHHTSFSAGTEVDISAIATDADGSVSIEWYILPSHSINYDSQGENLTFIAPDVSNAEKIDLIAVATDNQGKKSSDSIQIIIRPKSSLALADVDKFSNDFLNGRTLYNVHYENGLENWLLAVFNFNGNQMTAYVDGEPDTVYSTNYSITPQGYIQFNSFEGDGVEYINVVSATNDYLELAWTSDLQNINKTKKNEYFLTDYDAAKSFLANKTNSDSKPDVSQDVPYVTDIRMIGDASGGVLVVKFSENMQEGYSTEGSYVPTSAQWRDKTTFAMFLSSYEPSTDIILKKEGFRSESGIQIAQDYVFSLPDN</sequence>
<dbReference type="PROSITE" id="PS51145">
    <property type="entry name" value="ZU5"/>
    <property type="match status" value="1"/>
</dbReference>
<comment type="caution">
    <text evidence="2">The sequence shown here is derived from an EMBL/GenBank/DDBJ whole genome shotgun (WGS) entry which is preliminary data.</text>
</comment>
<gene>
    <name evidence="2" type="ORF">RS130_01020</name>
</gene>
<proteinExistence type="predicted"/>
<dbReference type="RefSeq" id="WP_316027945.1">
    <property type="nucleotide sequence ID" value="NZ_JAWDIO010000002.1"/>
</dbReference>
<dbReference type="Proteomes" id="UP001247805">
    <property type="component" value="Unassembled WGS sequence"/>
</dbReference>
<accession>A0ABU3SRP8</accession>
<dbReference type="Gene3D" id="2.60.40.10">
    <property type="entry name" value="Immunoglobulins"/>
    <property type="match status" value="1"/>
</dbReference>
<keyword evidence="3" id="KW-1185">Reference proteome</keyword>
<name>A0ABU3SRP8_9ALTE</name>
<protein>
    <recommendedName>
        <fullName evidence="1">ZU5 domain-containing protein</fullName>
    </recommendedName>
</protein>
<dbReference type="InterPro" id="IPR013783">
    <property type="entry name" value="Ig-like_fold"/>
</dbReference>
<organism evidence="2 3">
    <name type="scientific">Paraglaciecola aquimarina</name>
    <dbReference type="NCBI Taxonomy" id="1235557"/>
    <lineage>
        <taxon>Bacteria</taxon>
        <taxon>Pseudomonadati</taxon>
        <taxon>Pseudomonadota</taxon>
        <taxon>Gammaproteobacteria</taxon>
        <taxon>Alteromonadales</taxon>
        <taxon>Alteromonadaceae</taxon>
        <taxon>Paraglaciecola</taxon>
    </lineage>
</organism>
<reference evidence="2 3" key="1">
    <citation type="submission" date="2023-10" db="EMBL/GenBank/DDBJ databases">
        <title>Glaciecola aquimarina strain GGW-M5 nov., isolated from a coastal seawater.</title>
        <authorList>
            <person name="Bayburt H."/>
            <person name="Kim J.M."/>
            <person name="Choi B.J."/>
            <person name="Jeon C.O."/>
        </authorList>
    </citation>
    <scope>NUCLEOTIDE SEQUENCE [LARGE SCALE GENOMIC DNA]</scope>
    <source>
        <strain evidence="2 3">KCTC 32108</strain>
    </source>
</reference>
<dbReference type="Gene3D" id="2.60.220.30">
    <property type="match status" value="1"/>
</dbReference>
<dbReference type="Pfam" id="PF00791">
    <property type="entry name" value="ZU5"/>
    <property type="match status" value="1"/>
</dbReference>
<evidence type="ECO:0000313" key="3">
    <source>
        <dbReference type="Proteomes" id="UP001247805"/>
    </source>
</evidence>
<dbReference type="InterPro" id="IPR000906">
    <property type="entry name" value="ZU5_dom"/>
</dbReference>
<dbReference type="EMBL" id="JAWDIO010000002">
    <property type="protein sequence ID" value="MDU0352682.1"/>
    <property type="molecule type" value="Genomic_DNA"/>
</dbReference>